<proteinExistence type="predicted"/>
<comment type="caution">
    <text evidence="1">The sequence shown here is derived from an EMBL/GenBank/DDBJ whole genome shotgun (WGS) entry which is preliminary data.</text>
</comment>
<evidence type="ECO:0000313" key="2">
    <source>
        <dbReference type="Proteomes" id="UP001597045"/>
    </source>
</evidence>
<dbReference type="Proteomes" id="UP001597045">
    <property type="component" value="Unassembled WGS sequence"/>
</dbReference>
<gene>
    <name evidence="1" type="ORF">ACFQ1S_06935</name>
</gene>
<sequence length="160" mass="17350">MTAAATVARDLMYHVAVPIPLTQPKFGEAAALEQAAHQLRDTAQRLTNVLGTIDPRADRHRVTPPFVPATGYWVTGEGSDDERATLRTSVTACGQAVDHIDTVRQALNDLAETRPDDAHVSYLSALVQSAEMLLRHVADEIKGRATPNRDAPDSRTDAET</sequence>
<keyword evidence="2" id="KW-1185">Reference proteome</keyword>
<evidence type="ECO:0000313" key="1">
    <source>
        <dbReference type="EMBL" id="MFD1045338.1"/>
    </source>
</evidence>
<protein>
    <submittedName>
        <fullName evidence="1">Uncharacterized protein</fullName>
    </submittedName>
</protein>
<organism evidence="1 2">
    <name type="scientific">Kibdelosporangium lantanae</name>
    <dbReference type="NCBI Taxonomy" id="1497396"/>
    <lineage>
        <taxon>Bacteria</taxon>
        <taxon>Bacillati</taxon>
        <taxon>Actinomycetota</taxon>
        <taxon>Actinomycetes</taxon>
        <taxon>Pseudonocardiales</taxon>
        <taxon>Pseudonocardiaceae</taxon>
        <taxon>Kibdelosporangium</taxon>
    </lineage>
</organism>
<name>A0ABW3M3T9_9PSEU</name>
<accession>A0ABW3M3T9</accession>
<dbReference type="EMBL" id="JBHTIS010000269">
    <property type="protein sequence ID" value="MFD1045338.1"/>
    <property type="molecule type" value="Genomic_DNA"/>
</dbReference>
<reference evidence="2" key="1">
    <citation type="journal article" date="2019" name="Int. J. Syst. Evol. Microbiol.">
        <title>The Global Catalogue of Microorganisms (GCM) 10K type strain sequencing project: providing services to taxonomists for standard genome sequencing and annotation.</title>
        <authorList>
            <consortium name="The Broad Institute Genomics Platform"/>
            <consortium name="The Broad Institute Genome Sequencing Center for Infectious Disease"/>
            <person name="Wu L."/>
            <person name="Ma J."/>
        </authorList>
    </citation>
    <scope>NUCLEOTIDE SEQUENCE [LARGE SCALE GENOMIC DNA]</scope>
    <source>
        <strain evidence="2">JCM 31486</strain>
    </source>
</reference>